<sequence>MFRKIAAITAAGAIVAGGLATTPAHADEPYPEHVEMENFDVTFHGNDYPPGEGPSGTGWMSADVTVCAKNVAPGERVRVSWDAWSLTTKTDTIKPSDDHDMIYGPTYPHGNLPPEAPPPADPSERYLADGECAEGNLLFFTDGERPGWLSYESSLGDSAQWQILV</sequence>
<keyword evidence="3" id="KW-1185">Reference proteome</keyword>
<dbReference type="RefSeq" id="WP_142094510.1">
    <property type="nucleotide sequence ID" value="NZ_BAAAMD010000002.1"/>
</dbReference>
<feature type="signal peptide" evidence="1">
    <location>
        <begin position="1"/>
        <end position="26"/>
    </location>
</feature>
<evidence type="ECO:0000313" key="2">
    <source>
        <dbReference type="EMBL" id="TQL56606.1"/>
    </source>
</evidence>
<dbReference type="Proteomes" id="UP000316196">
    <property type="component" value="Unassembled WGS sequence"/>
</dbReference>
<dbReference type="AlphaFoldDB" id="A0A542Z8E3"/>
<keyword evidence="1" id="KW-0732">Signal</keyword>
<protein>
    <recommendedName>
        <fullName evidence="4">DUF4352 domain-containing protein</fullName>
    </recommendedName>
</protein>
<accession>A0A542Z8E3</accession>
<feature type="chain" id="PRO_5022203500" description="DUF4352 domain-containing protein" evidence="1">
    <location>
        <begin position="27"/>
        <end position="165"/>
    </location>
</feature>
<name>A0A542Z8E3_9ACTN</name>
<organism evidence="2 3">
    <name type="scientific">Propioniferax innocua</name>
    <dbReference type="NCBI Taxonomy" id="1753"/>
    <lineage>
        <taxon>Bacteria</taxon>
        <taxon>Bacillati</taxon>
        <taxon>Actinomycetota</taxon>
        <taxon>Actinomycetes</taxon>
        <taxon>Propionibacteriales</taxon>
        <taxon>Propionibacteriaceae</taxon>
        <taxon>Propioniferax</taxon>
    </lineage>
</organism>
<proteinExistence type="predicted"/>
<comment type="caution">
    <text evidence="2">The sequence shown here is derived from an EMBL/GenBank/DDBJ whole genome shotgun (WGS) entry which is preliminary data.</text>
</comment>
<dbReference type="EMBL" id="VFOR01000004">
    <property type="protein sequence ID" value="TQL56606.1"/>
    <property type="molecule type" value="Genomic_DNA"/>
</dbReference>
<evidence type="ECO:0000256" key="1">
    <source>
        <dbReference type="SAM" id="SignalP"/>
    </source>
</evidence>
<evidence type="ECO:0000313" key="3">
    <source>
        <dbReference type="Proteomes" id="UP000316196"/>
    </source>
</evidence>
<gene>
    <name evidence="2" type="ORF">FB460_2499</name>
</gene>
<evidence type="ECO:0008006" key="4">
    <source>
        <dbReference type="Google" id="ProtNLM"/>
    </source>
</evidence>
<reference evidence="2 3" key="1">
    <citation type="submission" date="2019-06" db="EMBL/GenBank/DDBJ databases">
        <title>Sequencing the genomes of 1000 actinobacteria strains.</title>
        <authorList>
            <person name="Klenk H.-P."/>
        </authorList>
    </citation>
    <scope>NUCLEOTIDE SEQUENCE [LARGE SCALE GENOMIC DNA]</scope>
    <source>
        <strain evidence="2 3">DSM 8251</strain>
    </source>
</reference>